<evidence type="ECO:0000313" key="9">
    <source>
        <dbReference type="Proteomes" id="UP001237642"/>
    </source>
</evidence>
<evidence type="ECO:0000256" key="2">
    <source>
        <dbReference type="ARBA" id="ARBA00022676"/>
    </source>
</evidence>
<evidence type="ECO:0000256" key="4">
    <source>
        <dbReference type="ARBA" id="ARBA00022692"/>
    </source>
</evidence>
<keyword evidence="2" id="KW-0328">Glycosyltransferase</keyword>
<dbReference type="EMBL" id="JAUIZM010000005">
    <property type="protein sequence ID" value="KAK1386111.1"/>
    <property type="molecule type" value="Genomic_DNA"/>
</dbReference>
<dbReference type="PANTHER" id="PTHR32044">
    <property type="entry name" value="GLUCOMANNAN 4-BETA-MANNOSYLTRANSFERASE 9"/>
    <property type="match status" value="1"/>
</dbReference>
<organism evidence="8 9">
    <name type="scientific">Heracleum sosnowskyi</name>
    <dbReference type="NCBI Taxonomy" id="360622"/>
    <lineage>
        <taxon>Eukaryota</taxon>
        <taxon>Viridiplantae</taxon>
        <taxon>Streptophyta</taxon>
        <taxon>Embryophyta</taxon>
        <taxon>Tracheophyta</taxon>
        <taxon>Spermatophyta</taxon>
        <taxon>Magnoliopsida</taxon>
        <taxon>eudicotyledons</taxon>
        <taxon>Gunneridae</taxon>
        <taxon>Pentapetalae</taxon>
        <taxon>asterids</taxon>
        <taxon>campanulids</taxon>
        <taxon>Apiales</taxon>
        <taxon>Apiaceae</taxon>
        <taxon>Apioideae</taxon>
        <taxon>apioid superclade</taxon>
        <taxon>Tordylieae</taxon>
        <taxon>Tordyliinae</taxon>
        <taxon>Heracleum</taxon>
    </lineage>
</organism>
<dbReference type="GO" id="GO:0000139">
    <property type="term" value="C:Golgi membrane"/>
    <property type="evidence" value="ECO:0007669"/>
    <property type="project" value="UniProtKB-SubCell"/>
</dbReference>
<comment type="caution">
    <text evidence="8">The sequence shown here is derived from an EMBL/GenBank/DDBJ whole genome shotgun (WGS) entry which is preliminary data.</text>
</comment>
<evidence type="ECO:0000256" key="1">
    <source>
        <dbReference type="ARBA" id="ARBA00004394"/>
    </source>
</evidence>
<keyword evidence="4" id="KW-0812">Transmembrane</keyword>
<keyword evidence="6" id="KW-0333">Golgi apparatus</keyword>
<dbReference type="Proteomes" id="UP001237642">
    <property type="component" value="Unassembled WGS sequence"/>
</dbReference>
<dbReference type="AlphaFoldDB" id="A0AAD8IJM6"/>
<evidence type="ECO:0000256" key="7">
    <source>
        <dbReference type="ARBA" id="ARBA00023136"/>
    </source>
</evidence>
<sequence length="185" mass="20639">MDTFAVTQDGVVVMKAISLTNYFPNMDISYDYHFTVEQEVGSATHACFGFNGTGGIWRIAAINEAGGKIKQQLKIWILLFELVSRVGNLFTSVNFRKLTYGKTASLASASTPVVVASPSHQFHWISKVQRKQRTPGRIHYDENLIYKHNWMTVSKETQETLLGAVLLTPPPKSEAKSASMQVNKN</sequence>
<keyword evidence="3" id="KW-0808">Transferase</keyword>
<reference evidence="8" key="2">
    <citation type="submission" date="2023-05" db="EMBL/GenBank/DDBJ databases">
        <authorList>
            <person name="Schelkunov M.I."/>
        </authorList>
    </citation>
    <scope>NUCLEOTIDE SEQUENCE</scope>
    <source>
        <strain evidence="8">Hsosn_3</strain>
        <tissue evidence="8">Leaf</tissue>
    </source>
</reference>
<proteinExistence type="predicted"/>
<evidence type="ECO:0000313" key="8">
    <source>
        <dbReference type="EMBL" id="KAK1386111.1"/>
    </source>
</evidence>
<evidence type="ECO:0000256" key="3">
    <source>
        <dbReference type="ARBA" id="ARBA00022679"/>
    </source>
</evidence>
<reference evidence="8" key="1">
    <citation type="submission" date="2023-02" db="EMBL/GenBank/DDBJ databases">
        <title>Genome of toxic invasive species Heracleum sosnowskyi carries increased number of genes despite the absence of recent whole-genome duplications.</title>
        <authorList>
            <person name="Schelkunov M."/>
            <person name="Shtratnikova V."/>
            <person name="Makarenko M."/>
            <person name="Klepikova A."/>
            <person name="Omelchenko D."/>
            <person name="Novikova G."/>
            <person name="Obukhova E."/>
            <person name="Bogdanov V."/>
            <person name="Penin A."/>
            <person name="Logacheva M."/>
        </authorList>
    </citation>
    <scope>NUCLEOTIDE SEQUENCE</scope>
    <source>
        <strain evidence="8">Hsosn_3</strain>
        <tissue evidence="8">Leaf</tissue>
    </source>
</reference>
<dbReference type="PANTHER" id="PTHR32044:SF17">
    <property type="entry name" value="GLUCOMANNAN 4-BETA-MANNOSYLTRANSFERASE 2"/>
    <property type="match status" value="1"/>
</dbReference>
<gene>
    <name evidence="8" type="ORF">POM88_023846</name>
</gene>
<dbReference type="GO" id="GO:0051753">
    <property type="term" value="F:mannan synthase activity"/>
    <property type="evidence" value="ECO:0007669"/>
    <property type="project" value="TreeGrafter"/>
</dbReference>
<keyword evidence="5" id="KW-1133">Transmembrane helix</keyword>
<comment type="subcellular location">
    <subcellularLocation>
        <location evidence="1">Golgi apparatus membrane</location>
    </subcellularLocation>
</comment>
<evidence type="ECO:0000256" key="5">
    <source>
        <dbReference type="ARBA" id="ARBA00022989"/>
    </source>
</evidence>
<evidence type="ECO:0000256" key="6">
    <source>
        <dbReference type="ARBA" id="ARBA00023034"/>
    </source>
</evidence>
<accession>A0AAD8IJM6</accession>
<name>A0AAD8IJM6_9APIA</name>
<protein>
    <submittedName>
        <fullName evidence="8">Uncharacterized protein</fullName>
    </submittedName>
</protein>
<keyword evidence="7" id="KW-0472">Membrane</keyword>
<keyword evidence="9" id="KW-1185">Reference proteome</keyword>